<dbReference type="Gene3D" id="3.30.70.260">
    <property type="match status" value="2"/>
</dbReference>
<dbReference type="GO" id="GO:0005737">
    <property type="term" value="C:cytoplasm"/>
    <property type="evidence" value="ECO:0007669"/>
    <property type="project" value="UniProtKB-SubCell"/>
</dbReference>
<evidence type="ECO:0000313" key="3">
    <source>
        <dbReference type="Proteomes" id="UP000031671"/>
    </source>
</evidence>
<dbReference type="InterPro" id="IPR016867">
    <property type="entry name" value="GcvR"/>
</dbReference>
<evidence type="ECO:0000256" key="1">
    <source>
        <dbReference type="PIRNR" id="PIRNR028103"/>
    </source>
</evidence>
<dbReference type="AlphaFoldDB" id="A0A0B8NUY8"/>
<dbReference type="PIRSF" id="PIRSF028103">
    <property type="entry name" value="GcvR"/>
    <property type="match status" value="1"/>
</dbReference>
<dbReference type="PANTHER" id="PTHR34875">
    <property type="entry name" value="UPF0237 PROTEIN MJ1558"/>
    <property type="match status" value="1"/>
</dbReference>
<dbReference type="GO" id="GO:0006355">
    <property type="term" value="P:regulation of DNA-templated transcription"/>
    <property type="evidence" value="ECO:0007669"/>
    <property type="project" value="UniProtKB-UniRule"/>
</dbReference>
<keyword evidence="1" id="KW-0678">Repressor</keyword>
<dbReference type="Proteomes" id="UP000031671">
    <property type="component" value="Unassembled WGS sequence"/>
</dbReference>
<dbReference type="InterPro" id="IPR045865">
    <property type="entry name" value="ACT-like_dom_sf"/>
</dbReference>
<evidence type="ECO:0000313" key="2">
    <source>
        <dbReference type="EMBL" id="GAM57736.1"/>
    </source>
</evidence>
<dbReference type="FunFam" id="3.30.70.260:FF:000005">
    <property type="entry name" value="Glycine cleavage system transcriptional repressor"/>
    <property type="match status" value="1"/>
</dbReference>
<dbReference type="InterPro" id="IPR050990">
    <property type="entry name" value="UPF0237/GcvR_regulator"/>
</dbReference>
<keyword evidence="3" id="KW-1185">Reference proteome</keyword>
<reference evidence="2 3" key="1">
    <citation type="submission" date="2015-01" db="EMBL/GenBank/DDBJ databases">
        <title>Vibrio sp. C1 JCM 19231 whole genome shotgun sequence.</title>
        <authorList>
            <person name="Sawabe T."/>
            <person name="Meirelles P."/>
            <person name="Feng G."/>
            <person name="Sayaka M."/>
            <person name="Hattori M."/>
            <person name="Ohkuma M."/>
        </authorList>
    </citation>
    <scope>NUCLEOTIDE SEQUENCE [LARGE SCALE GENOMIC DNA]</scope>
    <source>
        <strain evidence="3">JCM 19231</strain>
    </source>
</reference>
<keyword evidence="1" id="KW-0804">Transcription</keyword>
<dbReference type="SUPFAM" id="SSF55021">
    <property type="entry name" value="ACT-like"/>
    <property type="match status" value="2"/>
</dbReference>
<proteinExistence type="predicted"/>
<organism evidence="2 3">
    <name type="scientific">Vibrio ishigakensis</name>
    <dbReference type="NCBI Taxonomy" id="1481914"/>
    <lineage>
        <taxon>Bacteria</taxon>
        <taxon>Pseudomonadati</taxon>
        <taxon>Pseudomonadota</taxon>
        <taxon>Gammaproteobacteria</taxon>
        <taxon>Vibrionales</taxon>
        <taxon>Vibrionaceae</taxon>
        <taxon>Vibrio</taxon>
    </lineage>
</organism>
<dbReference type="EMBL" id="BBRZ01000063">
    <property type="protein sequence ID" value="GAM57736.1"/>
    <property type="molecule type" value="Genomic_DNA"/>
</dbReference>
<dbReference type="Pfam" id="PF13740">
    <property type="entry name" value="ACT_6"/>
    <property type="match status" value="1"/>
</dbReference>
<sequence>MGGTIADFAKDMPMSQHLVITAVGSDRAGIGNQVIHLVSETGCNIIDSRIAIFGNEFTLIMLVSGNNAQIARVEHALPALGQEQDLITMMKRTSRHRETSQSFTLEAHIQSDDKVGLTEGITHFFAERNIGLDSLSARTLTKDRAQTEDDQFQISLTASLSDEYNLMELQEAFTALCERLGVSGTLNFLNNG</sequence>
<name>A0A0B8NUY8_9VIBR</name>
<accession>A0A0B8NUY8</accession>
<dbReference type="PANTHER" id="PTHR34875:SF5">
    <property type="entry name" value="GLYCINE CLEAVAGE SYSTEM TRANSCRIPTIONAL REPRESSOR"/>
    <property type="match status" value="1"/>
</dbReference>
<reference evidence="2 3" key="2">
    <citation type="submission" date="2015-01" db="EMBL/GenBank/DDBJ databases">
        <authorList>
            <consortium name="NBRP consortium"/>
            <person name="Sawabe T."/>
            <person name="Meirelles P."/>
            <person name="Feng G."/>
            <person name="Sayaka M."/>
            <person name="Hattori M."/>
            <person name="Ohkuma M."/>
        </authorList>
    </citation>
    <scope>NUCLEOTIDE SEQUENCE [LARGE SCALE GENOMIC DNA]</scope>
    <source>
        <strain evidence="3">JCM 19231</strain>
    </source>
</reference>
<gene>
    <name evidence="2" type="ORF">JCM19231_3268</name>
</gene>
<comment type="caution">
    <text evidence="2">The sequence shown here is derived from an EMBL/GenBank/DDBJ whole genome shotgun (WGS) entry which is preliminary data.</text>
</comment>
<keyword evidence="1" id="KW-0963">Cytoplasm</keyword>
<comment type="subcellular location">
    <subcellularLocation>
        <location evidence="1">Cytoplasm</location>
    </subcellularLocation>
</comment>
<protein>
    <recommendedName>
        <fullName evidence="1">Glycine cleavage system transcriptional repressor</fullName>
    </recommendedName>
</protein>